<reference evidence="2 3" key="1">
    <citation type="journal article" date="2007" name="Proc. Natl. Acad. Sci. U.S.A.">
        <title>Genome sequencing and comparative analysis of Saccharomyces cerevisiae strain YJM789.</title>
        <authorList>
            <person name="Wei W."/>
            <person name="McCusker J.H."/>
            <person name="Hyman R.W."/>
            <person name="Jones T."/>
            <person name="Ning Y."/>
            <person name="Cao Z."/>
            <person name="Gu Z."/>
            <person name="Bruno D."/>
            <person name="Miranda M."/>
            <person name="Nguyen M."/>
            <person name="Wilhelmy J."/>
            <person name="Komp C."/>
            <person name="Tamse R."/>
            <person name="Wang X."/>
            <person name="Jia P."/>
            <person name="Luedi P."/>
            <person name="Oefner P.J."/>
            <person name="David L."/>
            <person name="Dietrich F.S."/>
            <person name="Li Y."/>
            <person name="Davis R.W."/>
            <person name="Steinmetz L.M."/>
        </authorList>
    </citation>
    <scope>NUCLEOTIDE SEQUENCE [LARGE SCALE GENOMIC DNA]</scope>
    <source>
        <strain evidence="2 3">YJM789</strain>
    </source>
</reference>
<accession>A7A1N9</accession>
<name>A7A1N9_YEAS7</name>
<feature type="region of interest" description="Disordered" evidence="1">
    <location>
        <begin position="60"/>
        <end position="100"/>
    </location>
</feature>
<proteinExistence type="predicted"/>
<comment type="caution">
    <text evidence="2">The sequence shown here is derived from an EMBL/GenBank/DDBJ whole genome shotgun (WGS) entry which is preliminary data.</text>
</comment>
<dbReference type="OrthoDB" id="4055815at2759"/>
<sequence>MAVSNNNNNNNSNSKERTQNIKEVEQKLGENPKITLKGGGKTKIMDFEQLRKPHCVRPSARFPVEDTAGGLLRTGGHRPQLSDEEVSKRHHEQSHGQEDH</sequence>
<dbReference type="HOGENOM" id="CLU_182460_0_0_1"/>
<dbReference type="Proteomes" id="UP000007060">
    <property type="component" value="Unassembled WGS sequence"/>
</dbReference>
<feature type="compositionally biased region" description="Low complexity" evidence="1">
    <location>
        <begin position="1"/>
        <end position="13"/>
    </location>
</feature>
<dbReference type="EMBL" id="AAFW02000171">
    <property type="protein sequence ID" value="EDN59267.1"/>
    <property type="molecule type" value="Genomic_DNA"/>
</dbReference>
<organism evidence="2 3">
    <name type="scientific">Saccharomyces cerevisiae (strain YJM789)</name>
    <name type="common">Baker's yeast</name>
    <dbReference type="NCBI Taxonomy" id="307796"/>
    <lineage>
        <taxon>Eukaryota</taxon>
        <taxon>Fungi</taxon>
        <taxon>Dikarya</taxon>
        <taxon>Ascomycota</taxon>
        <taxon>Saccharomycotina</taxon>
        <taxon>Saccharomycetes</taxon>
        <taxon>Saccharomycetales</taxon>
        <taxon>Saccharomycetaceae</taxon>
        <taxon>Saccharomyces</taxon>
    </lineage>
</organism>
<evidence type="ECO:0000256" key="1">
    <source>
        <dbReference type="SAM" id="MobiDB-lite"/>
    </source>
</evidence>
<evidence type="ECO:0000313" key="3">
    <source>
        <dbReference type="Proteomes" id="UP000007060"/>
    </source>
</evidence>
<gene>
    <name evidence="2" type="ORF">SCY_3917</name>
</gene>
<evidence type="ECO:0000313" key="2">
    <source>
        <dbReference type="EMBL" id="EDN59267.1"/>
    </source>
</evidence>
<dbReference type="AlphaFoldDB" id="A7A1N9"/>
<feature type="region of interest" description="Disordered" evidence="1">
    <location>
        <begin position="1"/>
        <end position="21"/>
    </location>
</feature>
<protein>
    <submittedName>
        <fullName evidence="2">Conserved protein</fullName>
    </submittedName>
</protein>